<reference evidence="2" key="1">
    <citation type="submission" date="2019-01" db="EMBL/GenBank/DDBJ databases">
        <title>Cytophagaceae bacterium strain CAR-16.</title>
        <authorList>
            <person name="Chen W.-M."/>
        </authorList>
    </citation>
    <scope>NUCLEOTIDE SEQUENCE [LARGE SCALE GENOMIC DNA]</scope>
    <source>
        <strain evidence="2">CHR27</strain>
    </source>
</reference>
<protein>
    <submittedName>
        <fullName evidence="1">Uncharacterized protein</fullName>
    </submittedName>
</protein>
<dbReference type="EMBL" id="SBKP01000020">
    <property type="protein sequence ID" value="RXR25539.1"/>
    <property type="molecule type" value="Genomic_DNA"/>
</dbReference>
<name>A0A4Q1KD48_9SPHN</name>
<accession>A0A4Q1KD48</accession>
<organism evidence="1 2">
    <name type="scientific">Sphingobium fluviale</name>
    <dbReference type="NCBI Taxonomy" id="2506423"/>
    <lineage>
        <taxon>Bacteria</taxon>
        <taxon>Pseudomonadati</taxon>
        <taxon>Pseudomonadota</taxon>
        <taxon>Alphaproteobacteria</taxon>
        <taxon>Sphingomonadales</taxon>
        <taxon>Sphingomonadaceae</taxon>
        <taxon>Sphingobium</taxon>
    </lineage>
</organism>
<dbReference type="RefSeq" id="WP_129405173.1">
    <property type="nucleotide sequence ID" value="NZ_SBKP01000020.1"/>
</dbReference>
<comment type="caution">
    <text evidence="1">The sequence shown here is derived from an EMBL/GenBank/DDBJ whole genome shotgun (WGS) entry which is preliminary data.</text>
</comment>
<dbReference type="AlphaFoldDB" id="A0A4Q1KD48"/>
<evidence type="ECO:0000313" key="2">
    <source>
        <dbReference type="Proteomes" id="UP000290958"/>
    </source>
</evidence>
<gene>
    <name evidence="1" type="ORF">EQG66_13990</name>
</gene>
<keyword evidence="2" id="KW-1185">Reference proteome</keyword>
<sequence>MIAITDSTSPALAIFMLGHAGASLSFLTLLPETSRDNVTAILAYRLLSKLWAQYRVDCGIGHGRTLFSLDNGYELRLFAALVDELAEWAPLRSAVAAVRAHSPALSGPERLIYVSEFEEKQQRLLEVCDQLQRLPVDLDPTGRSALLIDRCQKLEELDDRDICWALNLAGAFHMKVLGGTKASPPFPALFLREMLRFDRSRSWRDRALRSALAGSAHTLSEAILGAIHGQRAFEAEFSGLRHHSRLGLAYAYLAGIGELAPALLGKLLDCSEPGARKMLRQLVAAGFARHSPPAPAYGHVERFRLGWAQAPWLRSYSVDEEPATLDRFDD</sequence>
<evidence type="ECO:0000313" key="1">
    <source>
        <dbReference type="EMBL" id="RXR25539.1"/>
    </source>
</evidence>
<proteinExistence type="predicted"/>
<dbReference type="Proteomes" id="UP000290958">
    <property type="component" value="Unassembled WGS sequence"/>
</dbReference>